<organism evidence="1 2">
    <name type="scientific">Aspergillus granulosus</name>
    <dbReference type="NCBI Taxonomy" id="176169"/>
    <lineage>
        <taxon>Eukaryota</taxon>
        <taxon>Fungi</taxon>
        <taxon>Dikarya</taxon>
        <taxon>Ascomycota</taxon>
        <taxon>Pezizomycotina</taxon>
        <taxon>Eurotiomycetes</taxon>
        <taxon>Eurotiomycetidae</taxon>
        <taxon>Eurotiales</taxon>
        <taxon>Aspergillaceae</taxon>
        <taxon>Aspergillus</taxon>
        <taxon>Aspergillus subgen. Nidulantes</taxon>
    </lineage>
</organism>
<proteinExistence type="predicted"/>
<dbReference type="Proteomes" id="UP001610334">
    <property type="component" value="Unassembled WGS sequence"/>
</dbReference>
<comment type="caution">
    <text evidence="1">The sequence shown here is derived from an EMBL/GenBank/DDBJ whole genome shotgun (WGS) entry which is preliminary data.</text>
</comment>
<evidence type="ECO:0000313" key="2">
    <source>
        <dbReference type="Proteomes" id="UP001610334"/>
    </source>
</evidence>
<gene>
    <name evidence="1" type="ORF">BJX63DRAFT_424024</name>
</gene>
<protein>
    <submittedName>
        <fullName evidence="1">Uncharacterized protein</fullName>
    </submittedName>
</protein>
<name>A0ABR4H143_9EURO</name>
<reference evidence="1 2" key="1">
    <citation type="submission" date="2024-07" db="EMBL/GenBank/DDBJ databases">
        <title>Section-level genome sequencing and comparative genomics of Aspergillus sections Usti and Cavernicolus.</title>
        <authorList>
            <consortium name="Lawrence Berkeley National Laboratory"/>
            <person name="Nybo J.L."/>
            <person name="Vesth T.C."/>
            <person name="Theobald S."/>
            <person name="Frisvad J.C."/>
            <person name="Larsen T.O."/>
            <person name="Kjaerboelling I."/>
            <person name="Rothschild-Mancinelli K."/>
            <person name="Lyhne E.K."/>
            <person name="Kogle M.E."/>
            <person name="Barry K."/>
            <person name="Clum A."/>
            <person name="Na H."/>
            <person name="Ledsgaard L."/>
            <person name="Lin J."/>
            <person name="Lipzen A."/>
            <person name="Kuo A."/>
            <person name="Riley R."/>
            <person name="Mondo S."/>
            <person name="Labutti K."/>
            <person name="Haridas S."/>
            <person name="Pangalinan J."/>
            <person name="Salamov A.A."/>
            <person name="Simmons B.A."/>
            <person name="Magnuson J.K."/>
            <person name="Chen J."/>
            <person name="Drula E."/>
            <person name="Henrissat B."/>
            <person name="Wiebenga A."/>
            <person name="Lubbers R.J."/>
            <person name="Gomes A.C."/>
            <person name="Makela M.R."/>
            <person name="Stajich J."/>
            <person name="Grigoriev I.V."/>
            <person name="Mortensen U.H."/>
            <person name="De Vries R.P."/>
            <person name="Baker S.E."/>
            <person name="Andersen M.R."/>
        </authorList>
    </citation>
    <scope>NUCLEOTIDE SEQUENCE [LARGE SCALE GENOMIC DNA]</scope>
    <source>
        <strain evidence="1 2">CBS 588.65</strain>
    </source>
</reference>
<keyword evidence="2" id="KW-1185">Reference proteome</keyword>
<dbReference type="EMBL" id="JBFXLT010000094">
    <property type="protein sequence ID" value="KAL2809184.1"/>
    <property type="molecule type" value="Genomic_DNA"/>
</dbReference>
<accession>A0ABR4H143</accession>
<evidence type="ECO:0000313" key="1">
    <source>
        <dbReference type="EMBL" id="KAL2809184.1"/>
    </source>
</evidence>
<sequence>MPASGRRGASLRTDRVACQVPTACRRASIELGAGELPDNTRLNAALENLPPEIRRQILLAADFDGLNALVHASPVFHQQYLLDRRCILYESLKSTLGIVFVDAYTVYQSGQVDFLRTRSTESVTRILEAYKERRSSTTQACSLSTASIISPLARRYTTWTLDNLSKESGTQVSYEPLSKPEETRVTRALYRLQLFSNLFGENHEHPFYPRLRFTWNDVLEILIFLFEPWEVEELHSVYTFAKATYNQIFDEIAWDVDESNPKFDGQRPPMPDGAFDLVNSRTSLLEGTTSRGLQLLHTVLFSIRDHSHLVETMQNNISLGECQLEEYILHETTQYWRQCYLGPSERDLKQERRDPLPFRGDRVPNPDPAGGEILYPPLAWTIIWKGNEDLKMWGYVMWDAWRLESIGAREVLKRQWATYWEEAEDPRNEGRLF</sequence>